<evidence type="ECO:0000259" key="5">
    <source>
        <dbReference type="PROSITE" id="PS51891"/>
    </source>
</evidence>
<dbReference type="STRING" id="1220924.W2SE92"/>
<accession>W2SE92</accession>
<dbReference type="PROSITE" id="PS51891">
    <property type="entry name" value="CENP_V_GFA"/>
    <property type="match status" value="1"/>
</dbReference>
<dbReference type="PANTHER" id="PTHR33337:SF40">
    <property type="entry name" value="CENP-V_GFA DOMAIN-CONTAINING PROTEIN-RELATED"/>
    <property type="match status" value="1"/>
</dbReference>
<keyword evidence="2" id="KW-0479">Metal-binding</keyword>
<evidence type="ECO:0000313" key="6">
    <source>
        <dbReference type="EMBL" id="ETN46930.1"/>
    </source>
</evidence>
<dbReference type="GeneID" id="19968458"/>
<dbReference type="InterPro" id="IPR006913">
    <property type="entry name" value="CENP-V/GFA"/>
</dbReference>
<dbReference type="EMBL" id="KB822711">
    <property type="protein sequence ID" value="ETN46930.1"/>
    <property type="molecule type" value="Genomic_DNA"/>
</dbReference>
<proteinExistence type="inferred from homology"/>
<evidence type="ECO:0000256" key="4">
    <source>
        <dbReference type="ARBA" id="ARBA00023239"/>
    </source>
</evidence>
<comment type="similarity">
    <text evidence="1">Belongs to the Gfa family.</text>
</comment>
<evidence type="ECO:0000256" key="1">
    <source>
        <dbReference type="ARBA" id="ARBA00005495"/>
    </source>
</evidence>
<name>W2SE92_CYPE1</name>
<feature type="domain" description="CENP-V/GFA" evidence="5">
    <location>
        <begin position="132"/>
        <end position="252"/>
    </location>
</feature>
<keyword evidence="7" id="KW-1185">Reference proteome</keyword>
<dbReference type="GO" id="GO:0016846">
    <property type="term" value="F:carbon-sulfur lyase activity"/>
    <property type="evidence" value="ECO:0007669"/>
    <property type="project" value="InterPro"/>
</dbReference>
<dbReference type="SUPFAM" id="SSF51316">
    <property type="entry name" value="Mss4-like"/>
    <property type="match status" value="1"/>
</dbReference>
<dbReference type="RefSeq" id="XP_008711642.1">
    <property type="nucleotide sequence ID" value="XM_008713420.1"/>
</dbReference>
<dbReference type="InParanoid" id="W2SE92"/>
<evidence type="ECO:0000313" key="7">
    <source>
        <dbReference type="Proteomes" id="UP000030752"/>
    </source>
</evidence>
<sequence length="281" mass="30384">MLIHVTKDNKWDLCTGVIDQLSDGGNSIGLSVSGHEFIDDTVDGGLGICLTNASGRPAEFFLQGPDAAAIPHSDYLTRVEHISKDIAAGQQSCSDQLRARCHCGGVQYCIGRPTDQSRSMSAPWPDLVVPSRSGHATNKDDVKWWLRANGTKYLAGTCACRSCRLAAGVPVQTWAFVPKANLMAPDGTDFHFGLGTLTQYNSSKGNFREFCGVCGATAFWHCDERPDLIDVSVGLLRAAEGARASSWLEWWTQRVSFKEDALSSSLIAELESGLAVLSKDK</sequence>
<protein>
    <recommendedName>
        <fullName evidence="5">CENP-V/GFA domain-containing protein</fullName>
    </recommendedName>
</protein>
<dbReference type="Proteomes" id="UP000030752">
    <property type="component" value="Unassembled WGS sequence"/>
</dbReference>
<evidence type="ECO:0000256" key="2">
    <source>
        <dbReference type="ARBA" id="ARBA00022723"/>
    </source>
</evidence>
<dbReference type="AlphaFoldDB" id="W2SE92"/>
<dbReference type="InterPro" id="IPR011057">
    <property type="entry name" value="Mss4-like_sf"/>
</dbReference>
<gene>
    <name evidence="6" type="ORF">HMPREF1541_01119</name>
</gene>
<dbReference type="OrthoDB" id="5422068at2759"/>
<keyword evidence="4" id="KW-0456">Lyase</keyword>
<dbReference type="Gene3D" id="3.90.1590.10">
    <property type="entry name" value="glutathione-dependent formaldehyde- activating enzyme (gfa)"/>
    <property type="match status" value="1"/>
</dbReference>
<reference evidence="6 7" key="1">
    <citation type="submission" date="2013-03" db="EMBL/GenBank/DDBJ databases">
        <title>The Genome Sequence of Phialophora europaea CBS 101466.</title>
        <authorList>
            <consortium name="The Broad Institute Genomics Platform"/>
            <person name="Cuomo C."/>
            <person name="de Hoog S."/>
            <person name="Gorbushina A."/>
            <person name="Walker B."/>
            <person name="Young S.K."/>
            <person name="Zeng Q."/>
            <person name="Gargeya S."/>
            <person name="Fitzgerald M."/>
            <person name="Haas B."/>
            <person name="Abouelleil A."/>
            <person name="Allen A.W."/>
            <person name="Alvarado L."/>
            <person name="Arachchi H.M."/>
            <person name="Berlin A.M."/>
            <person name="Chapman S.B."/>
            <person name="Gainer-Dewar J."/>
            <person name="Goldberg J."/>
            <person name="Griggs A."/>
            <person name="Gujja S."/>
            <person name="Hansen M."/>
            <person name="Howarth C."/>
            <person name="Imamovic A."/>
            <person name="Ireland A."/>
            <person name="Larimer J."/>
            <person name="McCowan C."/>
            <person name="Murphy C."/>
            <person name="Pearson M."/>
            <person name="Poon T.W."/>
            <person name="Priest M."/>
            <person name="Roberts A."/>
            <person name="Saif S."/>
            <person name="Shea T."/>
            <person name="Sisk P."/>
            <person name="Sykes S."/>
            <person name="Wortman J."/>
            <person name="Nusbaum C."/>
            <person name="Birren B."/>
        </authorList>
    </citation>
    <scope>NUCLEOTIDE SEQUENCE [LARGE SCALE GENOMIC DNA]</scope>
    <source>
        <strain evidence="6 7">CBS 101466</strain>
    </source>
</reference>
<dbReference type="eggNOG" id="ENOG502S13F">
    <property type="taxonomic scope" value="Eukaryota"/>
</dbReference>
<dbReference type="GO" id="GO:0046872">
    <property type="term" value="F:metal ion binding"/>
    <property type="evidence" value="ECO:0007669"/>
    <property type="project" value="UniProtKB-KW"/>
</dbReference>
<dbReference type="HOGENOM" id="CLU_038839_0_0_1"/>
<evidence type="ECO:0000256" key="3">
    <source>
        <dbReference type="ARBA" id="ARBA00022833"/>
    </source>
</evidence>
<dbReference type="PANTHER" id="PTHR33337">
    <property type="entry name" value="GFA DOMAIN-CONTAINING PROTEIN"/>
    <property type="match status" value="1"/>
</dbReference>
<keyword evidence="3" id="KW-0862">Zinc</keyword>
<dbReference type="Pfam" id="PF04828">
    <property type="entry name" value="GFA"/>
    <property type="match status" value="1"/>
</dbReference>
<dbReference type="VEuPathDB" id="FungiDB:HMPREF1541_01119"/>
<organism evidence="6 7">
    <name type="scientific">Cyphellophora europaea (strain CBS 101466)</name>
    <name type="common">Phialophora europaea</name>
    <dbReference type="NCBI Taxonomy" id="1220924"/>
    <lineage>
        <taxon>Eukaryota</taxon>
        <taxon>Fungi</taxon>
        <taxon>Dikarya</taxon>
        <taxon>Ascomycota</taxon>
        <taxon>Pezizomycotina</taxon>
        <taxon>Eurotiomycetes</taxon>
        <taxon>Chaetothyriomycetidae</taxon>
        <taxon>Chaetothyriales</taxon>
        <taxon>Cyphellophoraceae</taxon>
        <taxon>Cyphellophora</taxon>
    </lineage>
</organism>